<dbReference type="Gene3D" id="1.10.10.60">
    <property type="entry name" value="Homeodomain-like"/>
    <property type="match status" value="1"/>
</dbReference>
<name>A0A0C9YC48_9AGAM</name>
<sequence>MPRKSSQSPSKDTPAPQVSWTDAESDMLLDIISAHKASAGDGLNFKMTFWNTATAQLPGPTKGAPKTAKACKERWQRMKKMFDVVDRIANASGFTYSHESGASIGLENEGVWTDFVRKNKHASLFQNKGWPHYEKMKLLMPSKGKGLN</sequence>
<dbReference type="HOGENOM" id="CLU_082499_2_2_1"/>
<dbReference type="EMBL" id="KN834211">
    <property type="protein sequence ID" value="KIK11464.1"/>
    <property type="molecule type" value="Genomic_DNA"/>
</dbReference>
<dbReference type="Proteomes" id="UP000054018">
    <property type="component" value="Unassembled WGS sequence"/>
</dbReference>
<evidence type="ECO:0000313" key="3">
    <source>
        <dbReference type="EMBL" id="KIK11464.1"/>
    </source>
</evidence>
<reference evidence="4" key="2">
    <citation type="submission" date="2015-01" db="EMBL/GenBank/DDBJ databases">
        <title>Evolutionary Origins and Diversification of the Mycorrhizal Mutualists.</title>
        <authorList>
            <consortium name="DOE Joint Genome Institute"/>
            <consortium name="Mycorrhizal Genomics Consortium"/>
            <person name="Kohler A."/>
            <person name="Kuo A."/>
            <person name="Nagy L.G."/>
            <person name="Floudas D."/>
            <person name="Copeland A."/>
            <person name="Barry K.W."/>
            <person name="Cichocki N."/>
            <person name="Veneault-Fourrey C."/>
            <person name="LaButti K."/>
            <person name="Lindquist E.A."/>
            <person name="Lipzen A."/>
            <person name="Lundell T."/>
            <person name="Morin E."/>
            <person name="Murat C."/>
            <person name="Riley R."/>
            <person name="Ohm R."/>
            <person name="Sun H."/>
            <person name="Tunlid A."/>
            <person name="Henrissat B."/>
            <person name="Grigoriev I.V."/>
            <person name="Hibbett D.S."/>
            <person name="Martin F."/>
        </authorList>
    </citation>
    <scope>NUCLEOTIDE SEQUENCE [LARGE SCALE GENOMIC DNA]</scope>
    <source>
        <strain evidence="4">441</strain>
    </source>
</reference>
<dbReference type="InterPro" id="IPR024752">
    <property type="entry name" value="Myb/SANT-like_dom"/>
</dbReference>
<dbReference type="Pfam" id="PF12776">
    <property type="entry name" value="Myb_DNA-bind_3"/>
    <property type="match status" value="1"/>
</dbReference>
<dbReference type="PROSITE" id="PS50090">
    <property type="entry name" value="MYB_LIKE"/>
    <property type="match status" value="1"/>
</dbReference>
<dbReference type="AlphaFoldDB" id="A0A0C9YC48"/>
<feature type="region of interest" description="Disordered" evidence="1">
    <location>
        <begin position="1"/>
        <end position="20"/>
    </location>
</feature>
<feature type="non-terminal residue" evidence="3">
    <location>
        <position position="148"/>
    </location>
</feature>
<feature type="domain" description="Myb-like" evidence="2">
    <location>
        <begin position="19"/>
        <end position="79"/>
    </location>
</feature>
<reference evidence="3 4" key="1">
    <citation type="submission" date="2014-04" db="EMBL/GenBank/DDBJ databases">
        <authorList>
            <consortium name="DOE Joint Genome Institute"/>
            <person name="Kuo A."/>
            <person name="Kohler A."/>
            <person name="Costa M.D."/>
            <person name="Nagy L.G."/>
            <person name="Floudas D."/>
            <person name="Copeland A."/>
            <person name="Barry K.W."/>
            <person name="Cichocki N."/>
            <person name="Veneault-Fourrey C."/>
            <person name="LaButti K."/>
            <person name="Lindquist E.A."/>
            <person name="Lipzen A."/>
            <person name="Lundell T."/>
            <person name="Morin E."/>
            <person name="Murat C."/>
            <person name="Sun H."/>
            <person name="Tunlid A."/>
            <person name="Henrissat B."/>
            <person name="Grigoriev I.V."/>
            <person name="Hibbett D.S."/>
            <person name="Martin F."/>
            <person name="Nordberg H.P."/>
            <person name="Cantor M.N."/>
            <person name="Hua S.X."/>
        </authorList>
    </citation>
    <scope>NUCLEOTIDE SEQUENCE [LARGE SCALE GENOMIC DNA]</scope>
    <source>
        <strain evidence="3 4">441</strain>
    </source>
</reference>
<dbReference type="OrthoDB" id="2671340at2759"/>
<evidence type="ECO:0000259" key="2">
    <source>
        <dbReference type="PROSITE" id="PS50090"/>
    </source>
</evidence>
<keyword evidence="4" id="KW-1185">Reference proteome</keyword>
<organism evidence="3 4">
    <name type="scientific">Pisolithus microcarpus 441</name>
    <dbReference type="NCBI Taxonomy" id="765257"/>
    <lineage>
        <taxon>Eukaryota</taxon>
        <taxon>Fungi</taxon>
        <taxon>Dikarya</taxon>
        <taxon>Basidiomycota</taxon>
        <taxon>Agaricomycotina</taxon>
        <taxon>Agaricomycetes</taxon>
        <taxon>Agaricomycetidae</taxon>
        <taxon>Boletales</taxon>
        <taxon>Sclerodermatineae</taxon>
        <taxon>Pisolithaceae</taxon>
        <taxon>Pisolithus</taxon>
    </lineage>
</organism>
<gene>
    <name evidence="3" type="ORF">PISMIDRAFT_122674</name>
</gene>
<accession>A0A0C9YC48</accession>
<evidence type="ECO:0000313" key="4">
    <source>
        <dbReference type="Proteomes" id="UP000054018"/>
    </source>
</evidence>
<proteinExistence type="predicted"/>
<protein>
    <recommendedName>
        <fullName evidence="2">Myb-like domain-containing protein</fullName>
    </recommendedName>
</protein>
<dbReference type="InterPro" id="IPR001005">
    <property type="entry name" value="SANT/Myb"/>
</dbReference>
<dbReference type="STRING" id="765257.A0A0C9YC48"/>
<evidence type="ECO:0000256" key="1">
    <source>
        <dbReference type="SAM" id="MobiDB-lite"/>
    </source>
</evidence>